<name>A0A7H0YHG8_9BACL</name>
<dbReference type="AlphaFoldDB" id="A0A7H0YHG8"/>
<accession>A0A7H0YHG8</accession>
<dbReference type="InterPro" id="IPR010982">
    <property type="entry name" value="Lambda_DNA-bd_dom_sf"/>
</dbReference>
<keyword evidence="2" id="KW-0614">Plasmid</keyword>
<gene>
    <name evidence="2" type="ORF">IAQ67_29195</name>
</gene>
<dbReference type="SUPFAM" id="SSF47413">
    <property type="entry name" value="lambda repressor-like DNA-binding domains"/>
    <property type="match status" value="1"/>
</dbReference>
<protein>
    <submittedName>
        <fullName evidence="2">Helix-turn-helix transcriptional regulator</fullName>
    </submittedName>
</protein>
<proteinExistence type="predicted"/>
<reference evidence="2 3" key="1">
    <citation type="submission" date="2020-09" db="EMBL/GenBank/DDBJ databases">
        <title>Characterization of Paenibacillus peoriae strain ZF390 with broad-spectrum antimicrobial activity as a potential biocontrol agent.</title>
        <authorList>
            <person name="Li L."/>
            <person name="Zhao Y."/>
            <person name="Li B."/>
            <person name="Xie X."/>
        </authorList>
    </citation>
    <scope>NUCLEOTIDE SEQUENCE [LARGE SCALE GENOMIC DNA]</scope>
    <source>
        <strain evidence="2 3">ZF390</strain>
        <plasmid evidence="2 3">pPlas2</plasmid>
    </source>
</reference>
<evidence type="ECO:0000313" key="3">
    <source>
        <dbReference type="Proteomes" id="UP000516384"/>
    </source>
</evidence>
<dbReference type="GO" id="GO:0003677">
    <property type="term" value="F:DNA binding"/>
    <property type="evidence" value="ECO:0007669"/>
    <property type="project" value="InterPro"/>
</dbReference>
<feature type="domain" description="HTH cro/C1-type" evidence="1">
    <location>
        <begin position="11"/>
        <end position="65"/>
    </location>
</feature>
<dbReference type="PROSITE" id="PS50943">
    <property type="entry name" value="HTH_CROC1"/>
    <property type="match status" value="1"/>
</dbReference>
<sequence length="466" mass="54385">MEITPMIRTEIERYLKQNGITLTEFGHIIDLNVGTVSGIVTGNRSISVNQLDRITAGMKLPPDHFYERYIEECIIESALNWRKISPFLYRCVELGRLDCIKRVVSLLLDTPIYIPLLFEMAEDLFQKEFLDAADCLYENVAESERKQHSERLAICQYRLFSLRIGKDQAQNLQTAARFEVFVDRLNETDQLDALKDLANVYRSLSMWDKVYKFSSQMHQLGEIQYYLTYHSKKEAELKNKLRSGPLFAYIAYAKLMCAHACDAKGNHKEALEHIQGYADLSWVKETDDESLYWKNQFQQWAKINSYVNRIMSGDISALPDYVEHISGEKHIFAELLNVVEVANRYHIDIDHILQRFEPQIAAYREPEHTNSLAEQQVLLEEAVRFWYKLAKYNLFKERYLYGFKCLIEALKKSGIINHALLISNCAGLFFRFSEYADPETQAQFSSAYEEVWKKNDQEDGFSFGYN</sequence>
<dbReference type="CDD" id="cd00093">
    <property type="entry name" value="HTH_XRE"/>
    <property type="match status" value="1"/>
</dbReference>
<dbReference type="EMBL" id="CP061174">
    <property type="protein sequence ID" value="QNR70526.1"/>
    <property type="molecule type" value="Genomic_DNA"/>
</dbReference>
<organism evidence="2 3">
    <name type="scientific">Paenibacillus peoriae</name>
    <dbReference type="NCBI Taxonomy" id="59893"/>
    <lineage>
        <taxon>Bacteria</taxon>
        <taxon>Bacillati</taxon>
        <taxon>Bacillota</taxon>
        <taxon>Bacilli</taxon>
        <taxon>Bacillales</taxon>
        <taxon>Paenibacillaceae</taxon>
        <taxon>Paenibacillus</taxon>
    </lineage>
</organism>
<evidence type="ECO:0000313" key="2">
    <source>
        <dbReference type="EMBL" id="QNR70526.1"/>
    </source>
</evidence>
<dbReference type="RefSeq" id="WP_190299833.1">
    <property type="nucleotide sequence ID" value="NZ_CP061174.1"/>
</dbReference>
<geneLocation type="plasmid" evidence="2 3">
    <name>pPlas2</name>
</geneLocation>
<dbReference type="SMART" id="SM00530">
    <property type="entry name" value="HTH_XRE"/>
    <property type="match status" value="1"/>
</dbReference>
<dbReference type="InterPro" id="IPR001387">
    <property type="entry name" value="Cro/C1-type_HTH"/>
</dbReference>
<evidence type="ECO:0000259" key="1">
    <source>
        <dbReference type="PROSITE" id="PS50943"/>
    </source>
</evidence>
<dbReference type="Proteomes" id="UP000516384">
    <property type="component" value="Plasmid pPlas2"/>
</dbReference>
<dbReference type="Gene3D" id="1.10.260.40">
    <property type="entry name" value="lambda repressor-like DNA-binding domains"/>
    <property type="match status" value="1"/>
</dbReference>